<gene>
    <name evidence="1" type="ORF">U9M48_039170</name>
</gene>
<dbReference type="AlphaFoldDB" id="A0AAQ3UIE4"/>
<accession>A0AAQ3UIE4</accession>
<sequence>MDMNSTAFICILNVYQGPLPDQHLALSAPPSRAELNFSTAAVSDIDRFSNFTWTPTALYCSVHSPQPQVMESAE</sequence>
<keyword evidence="2" id="KW-1185">Reference proteome</keyword>
<evidence type="ECO:0000313" key="1">
    <source>
        <dbReference type="EMBL" id="WVZ93168.1"/>
    </source>
</evidence>
<name>A0AAQ3UIE4_PASNO</name>
<organism evidence="1 2">
    <name type="scientific">Paspalum notatum var. saurae</name>
    <dbReference type="NCBI Taxonomy" id="547442"/>
    <lineage>
        <taxon>Eukaryota</taxon>
        <taxon>Viridiplantae</taxon>
        <taxon>Streptophyta</taxon>
        <taxon>Embryophyta</taxon>
        <taxon>Tracheophyta</taxon>
        <taxon>Spermatophyta</taxon>
        <taxon>Magnoliopsida</taxon>
        <taxon>Liliopsida</taxon>
        <taxon>Poales</taxon>
        <taxon>Poaceae</taxon>
        <taxon>PACMAD clade</taxon>
        <taxon>Panicoideae</taxon>
        <taxon>Andropogonodae</taxon>
        <taxon>Paspaleae</taxon>
        <taxon>Paspalinae</taxon>
        <taxon>Paspalum</taxon>
    </lineage>
</organism>
<evidence type="ECO:0000313" key="2">
    <source>
        <dbReference type="Proteomes" id="UP001341281"/>
    </source>
</evidence>
<protein>
    <submittedName>
        <fullName evidence="1">Uncharacterized protein</fullName>
    </submittedName>
</protein>
<proteinExistence type="predicted"/>
<dbReference type="Proteomes" id="UP001341281">
    <property type="component" value="Chromosome 09"/>
</dbReference>
<dbReference type="EMBL" id="CP144753">
    <property type="protein sequence ID" value="WVZ93168.1"/>
    <property type="molecule type" value="Genomic_DNA"/>
</dbReference>
<reference evidence="1 2" key="1">
    <citation type="submission" date="2024-02" db="EMBL/GenBank/DDBJ databases">
        <title>High-quality chromosome-scale genome assembly of Pensacola bahiagrass (Paspalum notatum Flugge var. saurae).</title>
        <authorList>
            <person name="Vega J.M."/>
            <person name="Podio M."/>
            <person name="Orjuela J."/>
            <person name="Siena L.A."/>
            <person name="Pessino S.C."/>
            <person name="Combes M.C."/>
            <person name="Mariac C."/>
            <person name="Albertini E."/>
            <person name="Pupilli F."/>
            <person name="Ortiz J.P.A."/>
            <person name="Leblanc O."/>
        </authorList>
    </citation>
    <scope>NUCLEOTIDE SEQUENCE [LARGE SCALE GENOMIC DNA]</scope>
    <source>
        <strain evidence="1">R1</strain>
        <tissue evidence="1">Leaf</tissue>
    </source>
</reference>